<dbReference type="InterPro" id="IPR016833">
    <property type="entry name" value="Put_Na-Bile_cotransptr"/>
</dbReference>
<reference evidence="2 4" key="1">
    <citation type="journal article" date="2010" name="J. Bacteriol.">
        <title>Complete genome sequence of Halalkalicoccus jeotgali B3(T), an extremely halophilic archaeon.</title>
        <authorList>
            <person name="Roh S.W."/>
            <person name="Nam Y.D."/>
            <person name="Nam S.H."/>
            <person name="Choi S.H."/>
            <person name="Park H.S."/>
            <person name="Bae J.W."/>
        </authorList>
    </citation>
    <scope>NUCLEOTIDE SEQUENCE [LARGE SCALE GENOMIC DNA]</scope>
    <source>
        <strain evidence="2">B3</strain>
        <strain evidence="4">DSM 18796 / CECT 7217 / JCM 14584 / KCTC 4019 / B3</strain>
    </source>
</reference>
<feature type="transmembrane region" description="Helical" evidence="1">
    <location>
        <begin position="139"/>
        <end position="159"/>
    </location>
</feature>
<evidence type="ECO:0000313" key="4">
    <source>
        <dbReference type="Proteomes" id="UP000000390"/>
    </source>
</evidence>
<dbReference type="EMBL" id="AOHV01000042">
    <property type="protein sequence ID" value="ELY34104.1"/>
    <property type="molecule type" value="Genomic_DNA"/>
</dbReference>
<keyword evidence="1" id="KW-0812">Transmembrane</keyword>
<feature type="transmembrane region" description="Helical" evidence="1">
    <location>
        <begin position="107"/>
        <end position="127"/>
    </location>
</feature>
<feature type="transmembrane region" description="Helical" evidence="1">
    <location>
        <begin position="205"/>
        <end position="223"/>
    </location>
</feature>
<evidence type="ECO:0008006" key="6">
    <source>
        <dbReference type="Google" id="ProtNLM"/>
    </source>
</evidence>
<evidence type="ECO:0000313" key="3">
    <source>
        <dbReference type="EMBL" id="ELY34104.1"/>
    </source>
</evidence>
<feature type="transmembrane region" description="Helical" evidence="1">
    <location>
        <begin position="294"/>
        <end position="313"/>
    </location>
</feature>
<dbReference type="KEGG" id="hje:HacjB3_02285"/>
<evidence type="ECO:0000313" key="5">
    <source>
        <dbReference type="Proteomes" id="UP000011645"/>
    </source>
</evidence>
<feature type="transmembrane region" description="Helical" evidence="1">
    <location>
        <begin position="78"/>
        <end position="95"/>
    </location>
</feature>
<accession>D8J6H3</accession>
<organism evidence="2 4">
    <name type="scientific">Halalkalicoccus jeotgali (strain DSM 18796 / CECT 7217 / JCM 14584 / KCTC 4019 / B3)</name>
    <dbReference type="NCBI Taxonomy" id="795797"/>
    <lineage>
        <taxon>Archaea</taxon>
        <taxon>Methanobacteriati</taxon>
        <taxon>Methanobacteriota</taxon>
        <taxon>Stenosarchaea group</taxon>
        <taxon>Halobacteria</taxon>
        <taxon>Halobacteriales</taxon>
        <taxon>Halococcaceae</taxon>
        <taxon>Halalkalicoccus</taxon>
    </lineage>
</organism>
<keyword evidence="1" id="KW-0472">Membrane</keyword>
<evidence type="ECO:0000313" key="2">
    <source>
        <dbReference type="EMBL" id="ADJ13850.1"/>
    </source>
</evidence>
<dbReference type="Pfam" id="PF13593">
    <property type="entry name" value="SBF_like"/>
    <property type="match status" value="1"/>
</dbReference>
<dbReference type="PATRIC" id="fig|795797.18.peg.464"/>
<protein>
    <recommendedName>
        <fullName evidence="6">Sodium symporter</fullName>
    </recommendedName>
</protein>
<gene>
    <name evidence="2" type="ordered locus">HacjB3_02285</name>
    <name evidence="3" type="ORF">C497_17032</name>
</gene>
<feature type="transmembrane region" description="Helical" evidence="1">
    <location>
        <begin position="171"/>
        <end position="193"/>
    </location>
</feature>
<evidence type="ECO:0000256" key="1">
    <source>
        <dbReference type="SAM" id="Phobius"/>
    </source>
</evidence>
<dbReference type="Proteomes" id="UP000000390">
    <property type="component" value="Chromosome"/>
</dbReference>
<reference evidence="3 5" key="2">
    <citation type="journal article" date="2014" name="PLoS Genet.">
        <title>Phylogenetically driven sequencing of extremely halophilic archaea reveals strategies for static and dynamic osmo-response.</title>
        <authorList>
            <person name="Becker E.A."/>
            <person name="Seitzer P.M."/>
            <person name="Tritt A."/>
            <person name="Larsen D."/>
            <person name="Krusor M."/>
            <person name="Yao A.I."/>
            <person name="Wu D."/>
            <person name="Madern D."/>
            <person name="Eisen J.A."/>
            <person name="Darling A.E."/>
            <person name="Facciotti M.T."/>
        </authorList>
    </citation>
    <scope>NUCLEOTIDE SEQUENCE [LARGE SCALE GENOMIC DNA]</scope>
    <source>
        <strain evidence="3">B3</strain>
        <strain evidence="5">DSM 18796 / CECT 7217 / JCM 14584 / KCTC 4019 / B3</strain>
    </source>
</reference>
<feature type="transmembrane region" description="Helical" evidence="1">
    <location>
        <begin position="235"/>
        <end position="256"/>
    </location>
</feature>
<proteinExistence type="predicted"/>
<dbReference type="OrthoDB" id="330564at2157"/>
<dbReference type="Gene3D" id="1.20.1530.20">
    <property type="match status" value="1"/>
</dbReference>
<sequence length="342" mass="35925">MTVGVPGRRSTGPRRFEGSLSDGFLVPFVRESGYRETGSRYVNRPWNRYVARARRFENVWLVLGAVALGVLVPGPGEYADVLVTPLVVFLIYGSLRGIEVATVEYRSYGLVICCSLVVSYVLLPFGGIRVAGAFLTGDALLGMAIVLAAPTTAGSAIIWTRLAGGDSEVAALVSISSLAVAPLVTPVVLSSLLDRRVAVPAETMVIDLLVIVLGGVALAVVLPDRLISDVAVDRASGLAILCLIYSSIASVDIGAIDPTGLAVVMALVVSLLGAGFVLVRSVGVRMGIDRSTYLPLFFTAGLKNLGIALLIAFAYRSVMVVVVIVTYYVLQQLVGALIADLA</sequence>
<name>D8J6H3_HALJB</name>
<keyword evidence="1" id="KW-1133">Transmembrane helix</keyword>
<feature type="transmembrane region" description="Helical" evidence="1">
    <location>
        <begin position="56"/>
        <end position="72"/>
    </location>
</feature>
<feature type="transmembrane region" description="Helical" evidence="1">
    <location>
        <begin position="262"/>
        <end position="282"/>
    </location>
</feature>
<dbReference type="HOGENOM" id="CLU_810391_0_0_2"/>
<dbReference type="AlphaFoldDB" id="D8J6H3"/>
<dbReference type="EMBL" id="CP002062">
    <property type="protein sequence ID" value="ADJ13850.1"/>
    <property type="molecule type" value="Genomic_DNA"/>
</dbReference>
<keyword evidence="5" id="KW-1185">Reference proteome</keyword>
<feature type="transmembrane region" description="Helical" evidence="1">
    <location>
        <begin position="319"/>
        <end position="339"/>
    </location>
</feature>
<dbReference type="InterPro" id="IPR038770">
    <property type="entry name" value="Na+/solute_symporter_sf"/>
</dbReference>
<dbReference type="eggNOG" id="arCOG02191">
    <property type="taxonomic scope" value="Archaea"/>
</dbReference>
<dbReference type="Proteomes" id="UP000011645">
    <property type="component" value="Unassembled WGS sequence"/>
</dbReference>